<reference evidence="2 3" key="1">
    <citation type="submission" date="2019-03" db="EMBL/GenBank/DDBJ databases">
        <title>Genomic Encyclopedia of Archaeal and Bacterial Type Strains, Phase II (KMG-II): from individual species to whole genera.</title>
        <authorList>
            <person name="Goeker M."/>
        </authorList>
    </citation>
    <scope>NUCLEOTIDE SEQUENCE [LARGE SCALE GENOMIC DNA]</scope>
    <source>
        <strain evidence="2 3">DSM 28323</strain>
    </source>
</reference>
<comment type="caution">
    <text evidence="2">The sequence shown here is derived from an EMBL/GenBank/DDBJ whole genome shotgun (WGS) entry which is preliminary data.</text>
</comment>
<keyword evidence="2" id="KW-0808">Transferase</keyword>
<evidence type="ECO:0000313" key="2">
    <source>
        <dbReference type="EMBL" id="TDO25832.1"/>
    </source>
</evidence>
<proteinExistence type="predicted"/>
<protein>
    <submittedName>
        <fullName evidence="2">RimJ/RimL family protein N-acetyltransferase</fullName>
    </submittedName>
</protein>
<dbReference type="EMBL" id="SNWP01000012">
    <property type="protein sequence ID" value="TDO25832.1"/>
    <property type="molecule type" value="Genomic_DNA"/>
</dbReference>
<dbReference type="GO" id="GO:0016747">
    <property type="term" value="F:acyltransferase activity, transferring groups other than amino-acyl groups"/>
    <property type="evidence" value="ECO:0007669"/>
    <property type="project" value="InterPro"/>
</dbReference>
<name>A0A4R6ITH4_9BACT</name>
<dbReference type="CDD" id="cd04301">
    <property type="entry name" value="NAT_SF"/>
    <property type="match status" value="1"/>
</dbReference>
<dbReference type="OrthoDB" id="9811523at2"/>
<dbReference type="Proteomes" id="UP000295741">
    <property type="component" value="Unassembled WGS sequence"/>
</dbReference>
<dbReference type="SUPFAM" id="SSF55729">
    <property type="entry name" value="Acyl-CoA N-acyltransferases (Nat)"/>
    <property type="match status" value="1"/>
</dbReference>
<dbReference type="PANTHER" id="PTHR43792">
    <property type="entry name" value="GNAT FAMILY, PUTATIVE (AFU_ORTHOLOGUE AFUA_3G00765)-RELATED-RELATED"/>
    <property type="match status" value="1"/>
</dbReference>
<dbReference type="Gene3D" id="3.40.630.30">
    <property type="match status" value="1"/>
</dbReference>
<dbReference type="InterPro" id="IPR000182">
    <property type="entry name" value="GNAT_dom"/>
</dbReference>
<dbReference type="Pfam" id="PF13302">
    <property type="entry name" value="Acetyltransf_3"/>
    <property type="match status" value="1"/>
</dbReference>
<evidence type="ECO:0000259" key="1">
    <source>
        <dbReference type="PROSITE" id="PS51186"/>
    </source>
</evidence>
<dbReference type="PANTHER" id="PTHR43792:SF1">
    <property type="entry name" value="N-ACETYLTRANSFERASE DOMAIN-CONTAINING PROTEIN"/>
    <property type="match status" value="1"/>
</dbReference>
<gene>
    <name evidence="2" type="ORF">BC659_2756</name>
</gene>
<evidence type="ECO:0000313" key="3">
    <source>
        <dbReference type="Proteomes" id="UP000295741"/>
    </source>
</evidence>
<organism evidence="2 3">
    <name type="scientific">Sediminibacterium goheungense</name>
    <dbReference type="NCBI Taxonomy" id="1086393"/>
    <lineage>
        <taxon>Bacteria</taxon>
        <taxon>Pseudomonadati</taxon>
        <taxon>Bacteroidota</taxon>
        <taxon>Chitinophagia</taxon>
        <taxon>Chitinophagales</taxon>
        <taxon>Chitinophagaceae</taxon>
        <taxon>Sediminibacterium</taxon>
    </lineage>
</organism>
<dbReference type="InterPro" id="IPR016181">
    <property type="entry name" value="Acyl_CoA_acyltransferase"/>
</dbReference>
<accession>A0A4R6ITH4</accession>
<dbReference type="RefSeq" id="WP_133475320.1">
    <property type="nucleotide sequence ID" value="NZ_SNWP01000012.1"/>
</dbReference>
<dbReference type="AlphaFoldDB" id="A0A4R6ITH4"/>
<dbReference type="PROSITE" id="PS51186">
    <property type="entry name" value="GNAT"/>
    <property type="match status" value="1"/>
</dbReference>
<keyword evidence="3" id="KW-1185">Reference proteome</keyword>
<feature type="domain" description="N-acetyltransferase" evidence="1">
    <location>
        <begin position="9"/>
        <end position="167"/>
    </location>
</feature>
<dbReference type="InterPro" id="IPR051531">
    <property type="entry name" value="N-acetyltransferase"/>
</dbReference>
<sequence>MNLFTTNRLIVRKFEWADEEDFYQLNSHPDVMRFIRPAKTREECRLFLNENLQLYQAGSAIGRYHVAEKSSYRFAGTFSVLMMPDRDAFHIGYALMPDAQGKGLAKELLQAGLQWLAMNSERPEIFAITSTENIPSVALLQKAGFAQLEDITDHGKQLNVFMIPRSQISNQQASAC</sequence>